<proteinExistence type="predicted"/>
<evidence type="ECO:0000313" key="9">
    <source>
        <dbReference type="Proteomes" id="UP000324907"/>
    </source>
</evidence>
<evidence type="ECO:0000313" key="5">
    <source>
        <dbReference type="EMBL" id="KAA0167578.1"/>
    </source>
</evidence>
<dbReference type="GO" id="GO:0045116">
    <property type="term" value="P:protein neddylation"/>
    <property type="evidence" value="ECO:0007669"/>
    <property type="project" value="TreeGrafter"/>
</dbReference>
<dbReference type="GO" id="GO:0000151">
    <property type="term" value="C:ubiquitin ligase complex"/>
    <property type="evidence" value="ECO:0007669"/>
    <property type="project" value="TreeGrafter"/>
</dbReference>
<dbReference type="Gene3D" id="1.10.238.200">
    <property type="entry name" value="Cullin, PONY binding domain"/>
    <property type="match status" value="1"/>
</dbReference>
<evidence type="ECO:0000313" key="4">
    <source>
        <dbReference type="EMBL" id="KAA0159305.1"/>
    </source>
</evidence>
<dbReference type="EMBL" id="VLTN01000003">
    <property type="protein sequence ID" value="KAA0156825.1"/>
    <property type="molecule type" value="Genomic_DNA"/>
</dbReference>
<sequence length="250" mass="26703">MAASSSSQGRATAEFKVLTNASDSQAASMLRKHKWSVEAATNDWFTSGMKPAGAAGKGTVSGPKVAAMFAKYADASSGAIDADGIEKLCEDLGLDIYGSPEVLMLGYVMQADDLTDISNESFTRGMSALGTSTVEELKAEMPKLAARITGGSAEFAAFFKYAFNANKREGMRVLDGEVAVGLIRLLLGPRWALAEKFASFLESQEIKNVTKDTWMQTLAFSKAFPSSVESYDEDAAWPVVIDDFVASLKA</sequence>
<dbReference type="Gene3D" id="1.10.8.10">
    <property type="entry name" value="DNA helicase RuvA subunit, C-terminal domain"/>
    <property type="match status" value="1"/>
</dbReference>
<evidence type="ECO:0000313" key="10">
    <source>
        <dbReference type="Proteomes" id="UP000325113"/>
    </source>
</evidence>
<organism evidence="3 8">
    <name type="scientific">Cafeteria roenbergensis</name>
    <name type="common">Marine flagellate</name>
    <dbReference type="NCBI Taxonomy" id="33653"/>
    <lineage>
        <taxon>Eukaryota</taxon>
        <taxon>Sar</taxon>
        <taxon>Stramenopiles</taxon>
        <taxon>Bigyra</taxon>
        <taxon>Opalozoa</taxon>
        <taxon>Bicosoecida</taxon>
        <taxon>Cafeteriaceae</taxon>
        <taxon>Cafeteria</taxon>
    </lineage>
</organism>
<dbReference type="Gene3D" id="1.10.238.10">
    <property type="entry name" value="EF-hand"/>
    <property type="match status" value="1"/>
</dbReference>
<dbReference type="OrthoDB" id="27198at2759"/>
<protein>
    <recommendedName>
        <fullName evidence="1">Defective in cullin neddylation protein</fullName>
    </recommendedName>
</protein>
<dbReference type="GO" id="GO:0031624">
    <property type="term" value="F:ubiquitin conjugating enzyme binding"/>
    <property type="evidence" value="ECO:0007669"/>
    <property type="project" value="TreeGrafter"/>
</dbReference>
<evidence type="ECO:0000313" key="7">
    <source>
        <dbReference type="Proteomes" id="UP000322899"/>
    </source>
</evidence>
<evidence type="ECO:0000313" key="6">
    <source>
        <dbReference type="EMBL" id="KAA0177252.1"/>
    </source>
</evidence>
<dbReference type="EMBL" id="VLTO01000004">
    <property type="protein sequence ID" value="KAA0177252.1"/>
    <property type="molecule type" value="Genomic_DNA"/>
</dbReference>
<dbReference type="Proteomes" id="UP000322899">
    <property type="component" value="Unassembled WGS sequence"/>
</dbReference>
<dbReference type="AlphaFoldDB" id="A0A5A8CUS5"/>
<feature type="domain" description="DCUN1" evidence="2">
    <location>
        <begin position="60"/>
        <end position="249"/>
    </location>
</feature>
<dbReference type="InterPro" id="IPR005176">
    <property type="entry name" value="PONY_dom"/>
</dbReference>
<evidence type="ECO:0000313" key="3">
    <source>
        <dbReference type="EMBL" id="KAA0156825.1"/>
    </source>
</evidence>
<dbReference type="OMA" id="PHEPDKM"/>
<evidence type="ECO:0000256" key="1">
    <source>
        <dbReference type="RuleBase" id="RU410713"/>
    </source>
</evidence>
<dbReference type="InterPro" id="IPR014764">
    <property type="entry name" value="DCN-prot"/>
</dbReference>
<evidence type="ECO:0000313" key="8">
    <source>
        <dbReference type="Proteomes" id="UP000323011"/>
    </source>
</evidence>
<dbReference type="CDD" id="cd14273">
    <property type="entry name" value="UBA_TAP-C_like"/>
    <property type="match status" value="1"/>
</dbReference>
<dbReference type="GO" id="GO:0032182">
    <property type="term" value="F:ubiquitin-like protein binding"/>
    <property type="evidence" value="ECO:0007669"/>
    <property type="project" value="TreeGrafter"/>
</dbReference>
<gene>
    <name evidence="6" type="ORF">FNF27_01032</name>
    <name evidence="5" type="ORF">FNF28_02792</name>
    <name evidence="3" type="ORF">FNF29_00935</name>
    <name evidence="4" type="ORF">FNF31_04894</name>
</gene>
<accession>A0A5A8CUS5</accession>
<dbReference type="EMBL" id="VLTL01000033">
    <property type="protein sequence ID" value="KAA0167578.1"/>
    <property type="molecule type" value="Genomic_DNA"/>
</dbReference>
<evidence type="ECO:0000259" key="2">
    <source>
        <dbReference type="PROSITE" id="PS51229"/>
    </source>
</evidence>
<dbReference type="PANTHER" id="PTHR12281:SF31">
    <property type="entry name" value="DCN1-LIKE PROTEIN 3"/>
    <property type="match status" value="1"/>
</dbReference>
<reference evidence="7 8" key="1">
    <citation type="submission" date="2019-07" db="EMBL/GenBank/DDBJ databases">
        <title>Genomes of Cafeteria roenbergensis.</title>
        <authorList>
            <person name="Fischer M.G."/>
            <person name="Hackl T."/>
            <person name="Roman M."/>
        </authorList>
    </citation>
    <scope>NUCLEOTIDE SEQUENCE [LARGE SCALE GENOMIC DNA]</scope>
    <source>
        <strain evidence="3 8">BVI</strain>
        <strain evidence="4 10">Cflag</strain>
        <strain evidence="6 7">E4-10P</strain>
        <strain evidence="5 9">RCC970-E3</strain>
    </source>
</reference>
<comment type="function">
    <text evidence="1">Neddylation of cullins play an essential role in the regulation of SCF-type complexes activity.</text>
</comment>
<dbReference type="InterPro" id="IPR042460">
    <property type="entry name" value="DCN1-like_PONY"/>
</dbReference>
<dbReference type="EMBL" id="VLTM01000055">
    <property type="protein sequence ID" value="KAA0159305.1"/>
    <property type="molecule type" value="Genomic_DNA"/>
</dbReference>
<dbReference type="Pfam" id="PF14555">
    <property type="entry name" value="UBA_4"/>
    <property type="match status" value="1"/>
</dbReference>
<dbReference type="Proteomes" id="UP000324907">
    <property type="component" value="Unassembled WGS sequence"/>
</dbReference>
<dbReference type="Proteomes" id="UP000325113">
    <property type="component" value="Unassembled WGS sequence"/>
</dbReference>
<comment type="caution">
    <text evidence="3">The sequence shown here is derived from an EMBL/GenBank/DDBJ whole genome shotgun (WGS) entry which is preliminary data.</text>
</comment>
<dbReference type="GO" id="GO:0097602">
    <property type="term" value="F:cullin family protein binding"/>
    <property type="evidence" value="ECO:0007669"/>
    <property type="project" value="TreeGrafter"/>
</dbReference>
<dbReference type="PANTHER" id="PTHR12281">
    <property type="entry name" value="RP42 RELATED"/>
    <property type="match status" value="1"/>
</dbReference>
<dbReference type="PROSITE" id="PS51229">
    <property type="entry name" value="DCUN1"/>
    <property type="match status" value="1"/>
</dbReference>
<dbReference type="Proteomes" id="UP000323011">
    <property type="component" value="Unassembled WGS sequence"/>
</dbReference>
<dbReference type="Pfam" id="PF03556">
    <property type="entry name" value="Cullin_binding"/>
    <property type="match status" value="1"/>
</dbReference>
<keyword evidence="8" id="KW-1185">Reference proteome</keyword>
<name>A0A5A8CUS5_CAFRO</name>